<proteinExistence type="predicted"/>
<dbReference type="OrthoDB" id="205198at2759"/>
<dbReference type="Gene3D" id="1.10.10.1210">
    <property type="entry name" value="MAGE homology domain, winged helix WH2 motif"/>
    <property type="match status" value="1"/>
</dbReference>
<feature type="domain" description="MAGE" evidence="2">
    <location>
        <begin position="113"/>
        <end position="312"/>
    </location>
</feature>
<dbReference type="GO" id="GO:0000122">
    <property type="term" value="P:negative regulation of transcription by RNA polymerase II"/>
    <property type="evidence" value="ECO:0007669"/>
    <property type="project" value="TreeGrafter"/>
</dbReference>
<dbReference type="InterPro" id="IPR041899">
    <property type="entry name" value="MAGE_WH2"/>
</dbReference>
<dbReference type="InterPro" id="IPR041898">
    <property type="entry name" value="MAGE_WH1"/>
</dbReference>
<protein>
    <submittedName>
        <fullName evidence="3">Melanoma-associated antigen B16</fullName>
    </submittedName>
</protein>
<dbReference type="eggNOG" id="KOG4562">
    <property type="taxonomic scope" value="Eukaryota"/>
</dbReference>
<evidence type="ECO:0000256" key="1">
    <source>
        <dbReference type="SAM" id="MobiDB-lite"/>
    </source>
</evidence>
<dbReference type="Pfam" id="PF01454">
    <property type="entry name" value="MAGE"/>
    <property type="match status" value="1"/>
</dbReference>
<dbReference type="InterPro" id="IPR037445">
    <property type="entry name" value="MAGE"/>
</dbReference>
<dbReference type="Proteomes" id="UP000011518">
    <property type="component" value="Unassembled WGS sequence"/>
</dbReference>
<reference evidence="4" key="2">
    <citation type="journal article" date="2013" name="Nat. Commun.">
        <title>Genome of the Chinese tree shrew.</title>
        <authorList>
            <person name="Fan Y."/>
            <person name="Huang Z.Y."/>
            <person name="Cao C.C."/>
            <person name="Chen C.S."/>
            <person name="Chen Y.X."/>
            <person name="Fan D.D."/>
            <person name="He J."/>
            <person name="Hou H.L."/>
            <person name="Hu L."/>
            <person name="Hu X.T."/>
            <person name="Jiang X.T."/>
            <person name="Lai R."/>
            <person name="Lang Y.S."/>
            <person name="Liang B."/>
            <person name="Liao S.G."/>
            <person name="Mu D."/>
            <person name="Ma Y.Y."/>
            <person name="Niu Y.Y."/>
            <person name="Sun X.Q."/>
            <person name="Xia J.Q."/>
            <person name="Xiao J."/>
            <person name="Xiong Z.Q."/>
            <person name="Xu L."/>
            <person name="Yang L."/>
            <person name="Zhang Y."/>
            <person name="Zhao W."/>
            <person name="Zhao X.D."/>
            <person name="Zheng Y.T."/>
            <person name="Zhou J.M."/>
            <person name="Zhu Y.B."/>
            <person name="Zhang G.J."/>
            <person name="Wang J."/>
            <person name="Yao Y.G."/>
        </authorList>
    </citation>
    <scope>NUCLEOTIDE SEQUENCE [LARGE SCALE GENOMIC DNA]</scope>
</reference>
<dbReference type="SMART" id="SM01373">
    <property type="entry name" value="MAGE"/>
    <property type="match status" value="1"/>
</dbReference>
<evidence type="ECO:0000259" key="2">
    <source>
        <dbReference type="PROSITE" id="PS50838"/>
    </source>
</evidence>
<dbReference type="PANTHER" id="PTHR11736">
    <property type="entry name" value="MELANOMA-ASSOCIATED ANTIGEN MAGE ANTIGEN"/>
    <property type="match status" value="1"/>
</dbReference>
<dbReference type="FunFam" id="1.10.10.1210:FF:000001">
    <property type="entry name" value="melanoma-associated antigen D1"/>
    <property type="match status" value="1"/>
</dbReference>
<dbReference type="InterPro" id="IPR002190">
    <property type="entry name" value="MHD_dom"/>
</dbReference>
<dbReference type="InterPro" id="IPR021072">
    <property type="entry name" value="MAGE_N"/>
</dbReference>
<reference evidence="4" key="1">
    <citation type="submission" date="2012-07" db="EMBL/GenBank/DDBJ databases">
        <title>Genome of the Chinese tree shrew, a rising model animal genetically related to primates.</title>
        <authorList>
            <person name="Zhang G."/>
            <person name="Fan Y."/>
            <person name="Yao Y."/>
            <person name="Huang Z."/>
        </authorList>
    </citation>
    <scope>NUCLEOTIDE SEQUENCE [LARGE SCALE GENOMIC DNA]</scope>
</reference>
<feature type="region of interest" description="Disordered" evidence="1">
    <location>
        <begin position="1"/>
        <end position="109"/>
    </location>
</feature>
<feature type="compositionally biased region" description="Polar residues" evidence="1">
    <location>
        <begin position="329"/>
        <end position="348"/>
    </location>
</feature>
<feature type="compositionally biased region" description="Basic and acidic residues" evidence="1">
    <location>
        <begin position="1"/>
        <end position="21"/>
    </location>
</feature>
<sequence length="348" mass="38960">MSQSKESPHHTDQQLHAHSETQDLEIAQISKAMEETFLYSPFPSHPLMSDNLKEAPDAEMPSTSEGPGSAGASATAIAAASPRKLSDSSSSLEDNSTSSESLPDSDNLCEDPLDEKASVLVQFLLDKYEMKEPITKADMLDIVIQEYKDDFLEILKRASDRMELVFGVDLKEIDPVSHTYALVNKLGLTHDSRLCGGEGVPKTSLLIIVLGVIFMKGNRATEEEIWEVLNMMDLHSGQEHFLFGEPRKFITKDLVQEKYLEYQQVPNSEPPRYEFLWGPKAHAETNKMMLLEFLTKIHRSDPMCFPFQYEEALRDDAERAKATVATRDGPTTSAKATSKARFTSSSHR</sequence>
<dbReference type="Pfam" id="PF12440">
    <property type="entry name" value="MAGE_N"/>
    <property type="match status" value="1"/>
</dbReference>
<gene>
    <name evidence="3" type="ORF">TREES_T100019927</name>
</gene>
<dbReference type="PANTHER" id="PTHR11736:SF24">
    <property type="entry name" value="MAGE DOMAIN-CONTAINING PROTEIN"/>
    <property type="match status" value="1"/>
</dbReference>
<dbReference type="GO" id="GO:0005634">
    <property type="term" value="C:nucleus"/>
    <property type="evidence" value="ECO:0007669"/>
    <property type="project" value="TreeGrafter"/>
</dbReference>
<feature type="compositionally biased region" description="Low complexity" evidence="1">
    <location>
        <begin position="61"/>
        <end position="102"/>
    </location>
</feature>
<dbReference type="FunFam" id="1.10.10.1200:FF:000007">
    <property type="entry name" value="Melanoma-associated antigen C2"/>
    <property type="match status" value="1"/>
</dbReference>
<dbReference type="SMART" id="SM01392">
    <property type="entry name" value="MAGE_N"/>
    <property type="match status" value="1"/>
</dbReference>
<feature type="region of interest" description="Disordered" evidence="1">
    <location>
        <begin position="318"/>
        <end position="348"/>
    </location>
</feature>
<dbReference type="EMBL" id="KB363753">
    <property type="protein sequence ID" value="ELV12915.1"/>
    <property type="molecule type" value="Genomic_DNA"/>
</dbReference>
<evidence type="ECO:0000313" key="4">
    <source>
        <dbReference type="Proteomes" id="UP000011518"/>
    </source>
</evidence>
<keyword evidence="4" id="KW-1185">Reference proteome</keyword>
<dbReference type="InParanoid" id="L8YD69"/>
<dbReference type="PROSITE" id="PS50838">
    <property type="entry name" value="MAGE"/>
    <property type="match status" value="1"/>
</dbReference>
<name>L8YD69_TUPCH</name>
<evidence type="ECO:0000313" key="3">
    <source>
        <dbReference type="EMBL" id="ELV12915.1"/>
    </source>
</evidence>
<dbReference type="Gene3D" id="1.10.10.1200">
    <property type="entry name" value="MAGE homology domain, winged helix WH1 motif"/>
    <property type="match status" value="1"/>
</dbReference>
<dbReference type="AlphaFoldDB" id="L8YD69"/>
<dbReference type="STRING" id="246437.L8YD69"/>
<organism evidence="3 4">
    <name type="scientific">Tupaia chinensis</name>
    <name type="common">Chinese tree shrew</name>
    <name type="synonym">Tupaia belangeri chinensis</name>
    <dbReference type="NCBI Taxonomy" id="246437"/>
    <lineage>
        <taxon>Eukaryota</taxon>
        <taxon>Metazoa</taxon>
        <taxon>Chordata</taxon>
        <taxon>Craniata</taxon>
        <taxon>Vertebrata</taxon>
        <taxon>Euteleostomi</taxon>
        <taxon>Mammalia</taxon>
        <taxon>Eutheria</taxon>
        <taxon>Euarchontoglires</taxon>
        <taxon>Scandentia</taxon>
        <taxon>Tupaiidae</taxon>
        <taxon>Tupaia</taxon>
    </lineage>
</organism>
<accession>L8YD69</accession>